<keyword evidence="2" id="KW-0328">Glycosyltransferase</keyword>
<gene>
    <name evidence="5" type="ORF">METZ01_LOCUS347936</name>
</gene>
<dbReference type="PANTHER" id="PTHR43685">
    <property type="entry name" value="GLYCOSYLTRANSFERASE"/>
    <property type="match status" value="1"/>
</dbReference>
<organism evidence="5">
    <name type="scientific">marine metagenome</name>
    <dbReference type="NCBI Taxonomy" id="408172"/>
    <lineage>
        <taxon>unclassified sequences</taxon>
        <taxon>metagenomes</taxon>
        <taxon>ecological metagenomes</taxon>
    </lineage>
</organism>
<dbReference type="PANTHER" id="PTHR43685:SF5">
    <property type="entry name" value="GLYCOSYLTRANSFERASE EPSE-RELATED"/>
    <property type="match status" value="1"/>
</dbReference>
<dbReference type="GO" id="GO:0016757">
    <property type="term" value="F:glycosyltransferase activity"/>
    <property type="evidence" value="ECO:0007669"/>
    <property type="project" value="UniProtKB-KW"/>
</dbReference>
<protein>
    <recommendedName>
        <fullName evidence="4">Glycosyltransferase 2-like domain-containing protein</fullName>
    </recommendedName>
</protein>
<reference evidence="5" key="1">
    <citation type="submission" date="2018-05" db="EMBL/GenBank/DDBJ databases">
        <authorList>
            <person name="Lanie J.A."/>
            <person name="Ng W.-L."/>
            <person name="Kazmierczak K.M."/>
            <person name="Andrzejewski T.M."/>
            <person name="Davidsen T.M."/>
            <person name="Wayne K.J."/>
            <person name="Tettelin H."/>
            <person name="Glass J.I."/>
            <person name="Rusch D."/>
            <person name="Podicherti R."/>
            <person name="Tsui H.-C.T."/>
            <person name="Winkler M.E."/>
        </authorList>
    </citation>
    <scope>NUCLEOTIDE SEQUENCE</scope>
</reference>
<dbReference type="Pfam" id="PF00535">
    <property type="entry name" value="Glycos_transf_2"/>
    <property type="match status" value="1"/>
</dbReference>
<evidence type="ECO:0000256" key="1">
    <source>
        <dbReference type="ARBA" id="ARBA00006739"/>
    </source>
</evidence>
<dbReference type="Gene3D" id="3.90.550.10">
    <property type="entry name" value="Spore Coat Polysaccharide Biosynthesis Protein SpsA, Chain A"/>
    <property type="match status" value="1"/>
</dbReference>
<dbReference type="AlphaFoldDB" id="A0A382RCX4"/>
<evidence type="ECO:0000256" key="3">
    <source>
        <dbReference type="ARBA" id="ARBA00022679"/>
    </source>
</evidence>
<dbReference type="InterPro" id="IPR001173">
    <property type="entry name" value="Glyco_trans_2-like"/>
</dbReference>
<dbReference type="EMBL" id="UINC01120535">
    <property type="protein sequence ID" value="SVC95082.1"/>
    <property type="molecule type" value="Genomic_DNA"/>
</dbReference>
<keyword evidence="3" id="KW-0808">Transferase</keyword>
<name>A0A382RCX4_9ZZZZ</name>
<accession>A0A382RCX4</accession>
<dbReference type="InterPro" id="IPR050834">
    <property type="entry name" value="Glycosyltransf_2"/>
</dbReference>
<dbReference type="SUPFAM" id="SSF53448">
    <property type="entry name" value="Nucleotide-diphospho-sugar transferases"/>
    <property type="match status" value="1"/>
</dbReference>
<comment type="similarity">
    <text evidence="1">Belongs to the glycosyltransferase 2 family.</text>
</comment>
<proteinExistence type="inferred from homology"/>
<evidence type="ECO:0000259" key="4">
    <source>
        <dbReference type="Pfam" id="PF00535"/>
    </source>
</evidence>
<feature type="domain" description="Glycosyltransferase 2-like" evidence="4">
    <location>
        <begin position="1"/>
        <end position="128"/>
    </location>
</feature>
<evidence type="ECO:0000313" key="5">
    <source>
        <dbReference type="EMBL" id="SVC95082.1"/>
    </source>
</evidence>
<sequence length="244" mass="27776">MTVYNGSNYLNEAIESALCQTLNDFEFLIIDDASTDNSVEIINSYSDSRIKFLINDKNIGQTASLNLGLARAQGEYVARFDQDDVCLPKRLEEQVAFLKKNPSISIVCSREYSIDEKGERIGVWKRELKNYGTFLGYIILGINPIWTPSVMFIKDDILQLDGFDENFGPASDFELWSRIALKRLNAQVVPKFHQLRRIHSQSQSNLKTDEQSQANKKALSNVIEYFIEEEGNNDLLSALLLDSF</sequence>
<dbReference type="InterPro" id="IPR029044">
    <property type="entry name" value="Nucleotide-diphossugar_trans"/>
</dbReference>
<evidence type="ECO:0000256" key="2">
    <source>
        <dbReference type="ARBA" id="ARBA00022676"/>
    </source>
</evidence>
<feature type="non-terminal residue" evidence="5">
    <location>
        <position position="244"/>
    </location>
</feature>